<dbReference type="Proteomes" id="UP000826462">
    <property type="component" value="Chromosome 1"/>
</dbReference>
<keyword evidence="1" id="KW-1133">Transmembrane helix</keyword>
<evidence type="ECO:0008006" key="4">
    <source>
        <dbReference type="Google" id="ProtNLM"/>
    </source>
</evidence>
<protein>
    <recommendedName>
        <fullName evidence="4">Tfp pilus assembly protein PilO</fullName>
    </recommendedName>
</protein>
<evidence type="ECO:0000313" key="2">
    <source>
        <dbReference type="EMBL" id="QYD69391.1"/>
    </source>
</evidence>
<accession>A0ABX8ULC9</accession>
<gene>
    <name evidence="2" type="ORF">KZJ38_03175</name>
</gene>
<sequence length="319" mass="33735">MSTTLTGRLGPINRGNTQRHEAADSLALFASLRAWHMRSPLMFRLLVASLIAIATFAIAGNAWIAADFMGARATRALVDETQRRLDSAQRAVGELPALRALAGAESLTGPARASGSGASTDDVRIVSQLAARGGMTLLALEPGAVTGAGIDAMRPLRMTALASFSQLLAFMRALPSLPVLIVPGELLVKQTGESGSRLLSVSATLNVFDALRPADPFEGLNDGLTADDDEDIVFYDPFSRPLQPDARIPESDTVGFRLVGLLYDLARGLGLVETPDGEATLEAGQRVGADSVARVDGFGITLAARDGREHRLMFEEAVQ</sequence>
<organism evidence="2 3">
    <name type="scientific">Paraburkholderia edwinii</name>
    <dbReference type="NCBI Taxonomy" id="2861782"/>
    <lineage>
        <taxon>Bacteria</taxon>
        <taxon>Pseudomonadati</taxon>
        <taxon>Pseudomonadota</taxon>
        <taxon>Betaproteobacteria</taxon>
        <taxon>Burkholderiales</taxon>
        <taxon>Burkholderiaceae</taxon>
        <taxon>Paraburkholderia</taxon>
    </lineage>
</organism>
<keyword evidence="1" id="KW-0812">Transmembrane</keyword>
<name>A0ABX8ULC9_9BURK</name>
<feature type="transmembrane region" description="Helical" evidence="1">
    <location>
        <begin position="41"/>
        <end position="64"/>
    </location>
</feature>
<proteinExistence type="predicted"/>
<evidence type="ECO:0000256" key="1">
    <source>
        <dbReference type="SAM" id="Phobius"/>
    </source>
</evidence>
<keyword evidence="3" id="KW-1185">Reference proteome</keyword>
<dbReference type="RefSeq" id="WP_219798738.1">
    <property type="nucleotide sequence ID" value="NZ_CP080095.1"/>
</dbReference>
<reference evidence="2 3" key="1">
    <citation type="submission" date="2021-07" db="EMBL/GenBank/DDBJ databases">
        <title>Paraburkholderia edwinii protects Aspergillus sp. from phenazines by acting as a toxin sponge.</title>
        <authorList>
            <person name="Dahlstrom K.M."/>
            <person name="Newman D.K."/>
        </authorList>
    </citation>
    <scope>NUCLEOTIDE SEQUENCE [LARGE SCALE GENOMIC DNA]</scope>
    <source>
        <strain evidence="2 3">Pe01</strain>
    </source>
</reference>
<evidence type="ECO:0000313" key="3">
    <source>
        <dbReference type="Proteomes" id="UP000826462"/>
    </source>
</evidence>
<dbReference type="EMBL" id="CP080095">
    <property type="protein sequence ID" value="QYD69391.1"/>
    <property type="molecule type" value="Genomic_DNA"/>
</dbReference>
<keyword evidence="1" id="KW-0472">Membrane</keyword>